<protein>
    <submittedName>
        <fullName evidence="2">Uncharacterized protein</fullName>
    </submittedName>
</protein>
<name>A0A2G8SJE4_9APHY</name>
<gene>
    <name evidence="2" type="ORF">GSI_03587</name>
</gene>
<organism evidence="2 3">
    <name type="scientific">Ganoderma sinense ZZ0214-1</name>
    <dbReference type="NCBI Taxonomy" id="1077348"/>
    <lineage>
        <taxon>Eukaryota</taxon>
        <taxon>Fungi</taxon>
        <taxon>Dikarya</taxon>
        <taxon>Basidiomycota</taxon>
        <taxon>Agaricomycotina</taxon>
        <taxon>Agaricomycetes</taxon>
        <taxon>Polyporales</taxon>
        <taxon>Polyporaceae</taxon>
        <taxon>Ganoderma</taxon>
    </lineage>
</organism>
<dbReference type="EMBL" id="AYKW01000006">
    <property type="protein sequence ID" value="PIL33881.1"/>
    <property type="molecule type" value="Genomic_DNA"/>
</dbReference>
<comment type="caution">
    <text evidence="2">The sequence shown here is derived from an EMBL/GenBank/DDBJ whole genome shotgun (WGS) entry which is preliminary data.</text>
</comment>
<dbReference type="Proteomes" id="UP000230002">
    <property type="component" value="Unassembled WGS sequence"/>
</dbReference>
<sequence>MVSTLDRRRGWWWWCPSSECECRWRECERWRGCVTTTVEPRGAATAPAQTQAGGVARGRAQAAAGVRVGAHDGRAPPTPA</sequence>
<keyword evidence="3" id="KW-1185">Reference proteome</keyword>
<proteinExistence type="predicted"/>
<feature type="region of interest" description="Disordered" evidence="1">
    <location>
        <begin position="43"/>
        <end position="80"/>
    </location>
</feature>
<dbReference type="AlphaFoldDB" id="A0A2G8SJE4"/>
<feature type="compositionally biased region" description="Low complexity" evidence="1">
    <location>
        <begin position="43"/>
        <end position="68"/>
    </location>
</feature>
<evidence type="ECO:0000313" key="2">
    <source>
        <dbReference type="EMBL" id="PIL33881.1"/>
    </source>
</evidence>
<evidence type="ECO:0000313" key="3">
    <source>
        <dbReference type="Proteomes" id="UP000230002"/>
    </source>
</evidence>
<reference evidence="2 3" key="1">
    <citation type="journal article" date="2015" name="Sci. Rep.">
        <title>Chromosome-level genome map provides insights into diverse defense mechanisms in the medicinal fungus Ganoderma sinense.</title>
        <authorList>
            <person name="Zhu Y."/>
            <person name="Xu J."/>
            <person name="Sun C."/>
            <person name="Zhou S."/>
            <person name="Xu H."/>
            <person name="Nelson D.R."/>
            <person name="Qian J."/>
            <person name="Song J."/>
            <person name="Luo H."/>
            <person name="Xiang L."/>
            <person name="Li Y."/>
            <person name="Xu Z."/>
            <person name="Ji A."/>
            <person name="Wang L."/>
            <person name="Lu S."/>
            <person name="Hayward A."/>
            <person name="Sun W."/>
            <person name="Li X."/>
            <person name="Schwartz D.C."/>
            <person name="Wang Y."/>
            <person name="Chen S."/>
        </authorList>
    </citation>
    <scope>NUCLEOTIDE SEQUENCE [LARGE SCALE GENOMIC DNA]</scope>
    <source>
        <strain evidence="2 3">ZZ0214-1</strain>
    </source>
</reference>
<accession>A0A2G8SJE4</accession>
<evidence type="ECO:0000256" key="1">
    <source>
        <dbReference type="SAM" id="MobiDB-lite"/>
    </source>
</evidence>